<dbReference type="PROSITE" id="PS00211">
    <property type="entry name" value="ABC_TRANSPORTER_1"/>
    <property type="match status" value="1"/>
</dbReference>
<dbReference type="EMBL" id="BMVX01000022">
    <property type="protein sequence ID" value="GGZ84585.1"/>
    <property type="molecule type" value="Genomic_DNA"/>
</dbReference>
<dbReference type="PROSITE" id="PS50929">
    <property type="entry name" value="ABC_TM1F"/>
    <property type="match status" value="1"/>
</dbReference>
<dbReference type="GO" id="GO:0005886">
    <property type="term" value="C:plasma membrane"/>
    <property type="evidence" value="ECO:0007669"/>
    <property type="project" value="UniProtKB-SubCell"/>
</dbReference>
<dbReference type="GO" id="GO:0016887">
    <property type="term" value="F:ATP hydrolysis activity"/>
    <property type="evidence" value="ECO:0007669"/>
    <property type="project" value="InterPro"/>
</dbReference>
<keyword evidence="6" id="KW-0067">ATP-binding</keyword>
<dbReference type="Gene3D" id="3.40.50.300">
    <property type="entry name" value="P-loop containing nucleotide triphosphate hydrolases"/>
    <property type="match status" value="1"/>
</dbReference>
<evidence type="ECO:0000256" key="11">
    <source>
        <dbReference type="SAM" id="Phobius"/>
    </source>
</evidence>
<reference evidence="14" key="1">
    <citation type="journal article" date="2014" name="Int. J. Syst. Evol. Microbiol.">
        <title>Complete genome sequence of Corynebacterium casei LMG S-19264T (=DSM 44701T), isolated from a smear-ripened cheese.</title>
        <authorList>
            <consortium name="US DOE Joint Genome Institute (JGI-PGF)"/>
            <person name="Walter F."/>
            <person name="Albersmeier A."/>
            <person name="Kalinowski J."/>
            <person name="Ruckert C."/>
        </authorList>
    </citation>
    <scope>NUCLEOTIDE SEQUENCE</scope>
    <source>
        <strain evidence="14">JCM 4834</strain>
    </source>
</reference>
<evidence type="ECO:0000256" key="6">
    <source>
        <dbReference type="ARBA" id="ARBA00022840"/>
    </source>
</evidence>
<dbReference type="GO" id="GO:0140359">
    <property type="term" value="F:ABC-type transporter activity"/>
    <property type="evidence" value="ECO:0007669"/>
    <property type="project" value="InterPro"/>
</dbReference>
<accession>A0A5P2UKI8</accession>
<feature type="region of interest" description="Disordered" evidence="10">
    <location>
        <begin position="173"/>
        <end position="196"/>
    </location>
</feature>
<dbReference type="InterPro" id="IPR036640">
    <property type="entry name" value="ABC1_TM_sf"/>
</dbReference>
<dbReference type="Proteomes" id="UP000634660">
    <property type="component" value="Unassembled WGS sequence"/>
</dbReference>
<proteinExistence type="inferred from homology"/>
<organism evidence="15 16">
    <name type="scientific">Streptomyces subrutilus</name>
    <dbReference type="NCBI Taxonomy" id="36818"/>
    <lineage>
        <taxon>Bacteria</taxon>
        <taxon>Bacillati</taxon>
        <taxon>Actinomycetota</taxon>
        <taxon>Actinomycetes</taxon>
        <taxon>Kitasatosporales</taxon>
        <taxon>Streptomycetaceae</taxon>
        <taxon>Streptomyces</taxon>
    </lineage>
</organism>
<feature type="transmembrane region" description="Helical" evidence="11">
    <location>
        <begin position="442"/>
        <end position="462"/>
    </location>
</feature>
<dbReference type="Pfam" id="PF00664">
    <property type="entry name" value="ABC_membrane"/>
    <property type="match status" value="1"/>
</dbReference>
<keyword evidence="16" id="KW-1185">Reference proteome</keyword>
<evidence type="ECO:0000256" key="5">
    <source>
        <dbReference type="ARBA" id="ARBA00022741"/>
    </source>
</evidence>
<dbReference type="Gene3D" id="1.20.1560.10">
    <property type="entry name" value="ABC transporter type 1, transmembrane domain"/>
    <property type="match status" value="1"/>
</dbReference>
<feature type="transmembrane region" description="Helical" evidence="11">
    <location>
        <begin position="694"/>
        <end position="722"/>
    </location>
</feature>
<evidence type="ECO:0000313" key="14">
    <source>
        <dbReference type="EMBL" id="GGZ84585.1"/>
    </source>
</evidence>
<dbReference type="InterPro" id="IPR039421">
    <property type="entry name" value="Type_1_exporter"/>
</dbReference>
<dbReference type="AlphaFoldDB" id="A0A5P2UKI8"/>
<dbReference type="GO" id="GO:0034040">
    <property type="term" value="F:ATPase-coupled lipid transmembrane transporter activity"/>
    <property type="evidence" value="ECO:0007669"/>
    <property type="project" value="TreeGrafter"/>
</dbReference>
<dbReference type="PROSITE" id="PS50893">
    <property type="entry name" value="ABC_TRANSPORTER_2"/>
    <property type="match status" value="1"/>
</dbReference>
<feature type="transmembrane region" description="Helical" evidence="11">
    <location>
        <begin position="552"/>
        <end position="573"/>
    </location>
</feature>
<evidence type="ECO:0000256" key="4">
    <source>
        <dbReference type="ARBA" id="ARBA00022692"/>
    </source>
</evidence>
<gene>
    <name evidence="15" type="ORF">CP968_16060</name>
    <name evidence="14" type="ORF">GCM10010371_50490</name>
</gene>
<feature type="transmembrane region" description="Helical" evidence="11">
    <location>
        <begin position="579"/>
        <end position="599"/>
    </location>
</feature>
<evidence type="ECO:0000259" key="13">
    <source>
        <dbReference type="PROSITE" id="PS50929"/>
    </source>
</evidence>
<evidence type="ECO:0000256" key="2">
    <source>
        <dbReference type="ARBA" id="ARBA00022448"/>
    </source>
</evidence>
<dbReference type="Pfam" id="PF00005">
    <property type="entry name" value="ABC_tran"/>
    <property type="match status" value="1"/>
</dbReference>
<keyword evidence="4 11" id="KW-0812">Transmembrane</keyword>
<dbReference type="Proteomes" id="UP000326831">
    <property type="component" value="Chromosome"/>
</dbReference>
<keyword evidence="7 11" id="KW-1133">Transmembrane helix</keyword>
<dbReference type="InterPro" id="IPR022515">
    <property type="entry name" value="NHPM_micro_ABC2"/>
</dbReference>
<evidence type="ECO:0000256" key="3">
    <source>
        <dbReference type="ARBA" id="ARBA00022475"/>
    </source>
</evidence>
<dbReference type="InterPro" id="IPR003593">
    <property type="entry name" value="AAA+_ATPase"/>
</dbReference>
<dbReference type="InterPro" id="IPR003439">
    <property type="entry name" value="ABC_transporter-like_ATP-bd"/>
</dbReference>
<keyword evidence="8 11" id="KW-0472">Membrane</keyword>
<evidence type="ECO:0000259" key="12">
    <source>
        <dbReference type="PROSITE" id="PS50893"/>
    </source>
</evidence>
<feature type="domain" description="ABC transporter" evidence="12">
    <location>
        <begin position="755"/>
        <end position="987"/>
    </location>
</feature>
<dbReference type="SUPFAM" id="SSF52540">
    <property type="entry name" value="P-loop containing nucleoside triphosphate hydrolases"/>
    <property type="match status" value="1"/>
</dbReference>
<protein>
    <submittedName>
        <fullName evidence="15">NHLP bacteriocin export ABC transporter permease/ATPase subunit</fullName>
    </submittedName>
    <submittedName>
        <fullName evidence="14">NHLP family bacteriocin export ABC transporter permease/ATPase subunit</fullName>
    </submittedName>
</protein>
<comment type="similarity">
    <text evidence="9">Belongs to the ABC transporter superfamily. Lipid exporter (TC 3.A.1.106) family.</text>
</comment>
<evidence type="ECO:0000256" key="7">
    <source>
        <dbReference type="ARBA" id="ARBA00022989"/>
    </source>
</evidence>
<dbReference type="OrthoDB" id="9787557at2"/>
<dbReference type="FunFam" id="3.40.50.300:FF:000299">
    <property type="entry name" value="ABC transporter ATP-binding protein/permease"/>
    <property type="match status" value="1"/>
</dbReference>
<keyword evidence="5" id="KW-0547">Nucleotide-binding</keyword>
<dbReference type="KEGG" id="ssub:CP968_16060"/>
<evidence type="ECO:0000256" key="1">
    <source>
        <dbReference type="ARBA" id="ARBA00004651"/>
    </source>
</evidence>
<reference evidence="15 16" key="2">
    <citation type="submission" date="2017-09" db="EMBL/GenBank/DDBJ databases">
        <authorList>
            <person name="Lee N."/>
            <person name="Cho B.-K."/>
        </authorList>
    </citation>
    <scope>NUCLEOTIDE SEQUENCE [LARGE SCALE GENOMIC DNA]</scope>
    <source>
        <strain evidence="15 16">ATCC 27467</strain>
    </source>
</reference>
<evidence type="ECO:0000256" key="8">
    <source>
        <dbReference type="ARBA" id="ARBA00023136"/>
    </source>
</evidence>
<comment type="subcellular location">
    <subcellularLocation>
        <location evidence="1">Cell membrane</location>
        <topology evidence="1">Multi-pass membrane protein</topology>
    </subcellularLocation>
</comment>
<evidence type="ECO:0000313" key="16">
    <source>
        <dbReference type="Proteomes" id="UP000326831"/>
    </source>
</evidence>
<dbReference type="RefSeq" id="WP_150518659.1">
    <property type="nucleotide sequence ID" value="NZ_BMVX01000022.1"/>
</dbReference>
<dbReference type="InterPro" id="IPR011527">
    <property type="entry name" value="ABC1_TM_dom"/>
</dbReference>
<dbReference type="SUPFAM" id="SSF90123">
    <property type="entry name" value="ABC transporter transmembrane region"/>
    <property type="match status" value="1"/>
</dbReference>
<keyword evidence="2" id="KW-0813">Transport</keyword>
<dbReference type="SMART" id="SM00382">
    <property type="entry name" value="AAA"/>
    <property type="match status" value="1"/>
</dbReference>
<dbReference type="NCBIfam" id="TIGR03797">
    <property type="entry name" value="NHLM_micro_ABC2"/>
    <property type="match status" value="1"/>
</dbReference>
<evidence type="ECO:0000256" key="9">
    <source>
        <dbReference type="ARBA" id="ARBA00061644"/>
    </source>
</evidence>
<feature type="transmembrane region" description="Helical" evidence="11">
    <location>
        <begin position="482"/>
        <end position="505"/>
    </location>
</feature>
<keyword evidence="3" id="KW-1003">Cell membrane</keyword>
<feature type="domain" description="ABC transmembrane type-1" evidence="13">
    <location>
        <begin position="445"/>
        <end position="710"/>
    </location>
</feature>
<dbReference type="InterPro" id="IPR017871">
    <property type="entry name" value="ABC_transporter-like_CS"/>
</dbReference>
<dbReference type="GO" id="GO:0005524">
    <property type="term" value="F:ATP binding"/>
    <property type="evidence" value="ECO:0007669"/>
    <property type="project" value="UniProtKB-KW"/>
</dbReference>
<reference evidence="14" key="3">
    <citation type="submission" date="2020-09" db="EMBL/GenBank/DDBJ databases">
        <authorList>
            <person name="Sun Q."/>
            <person name="Ohkuma M."/>
        </authorList>
    </citation>
    <scope>NUCLEOTIDE SEQUENCE</scope>
    <source>
        <strain evidence="14">JCM 4834</strain>
    </source>
</reference>
<evidence type="ECO:0000313" key="15">
    <source>
        <dbReference type="EMBL" id="QEU79643.1"/>
    </source>
</evidence>
<dbReference type="PANTHER" id="PTHR24221">
    <property type="entry name" value="ATP-BINDING CASSETTE SUB-FAMILY B"/>
    <property type="match status" value="1"/>
</dbReference>
<dbReference type="PANTHER" id="PTHR24221:SF654">
    <property type="entry name" value="ATP-BINDING CASSETTE SUB-FAMILY B MEMBER 6"/>
    <property type="match status" value="1"/>
</dbReference>
<feature type="transmembrane region" description="Helical" evidence="11">
    <location>
        <begin position="667"/>
        <end position="688"/>
    </location>
</feature>
<dbReference type="EMBL" id="CP023701">
    <property type="protein sequence ID" value="QEU79643.1"/>
    <property type="molecule type" value="Genomic_DNA"/>
</dbReference>
<name>A0A5P2UKI8_9ACTN</name>
<evidence type="ECO:0000256" key="10">
    <source>
        <dbReference type="SAM" id="MobiDB-lite"/>
    </source>
</evidence>
<dbReference type="InterPro" id="IPR027417">
    <property type="entry name" value="P-loop_NTPase"/>
</dbReference>
<sequence>MSTPSAAAGPARTVCLDDPATLLYVESGAADLFAVDRGRDGGDGEEHGRRYFLCRAEAGMLVVCGTGGESRHTVIARPVLDARLTRLPLSLLDQIRQGRATLPRSAGDGPAGLDHARLLAGLTAGLTALAEALPGALAPRQFTSLNTTDATALDKGDVARSVDGVQFVRVESGLLDPGDPATEGAAEGPDGEEDTGALEPVGPGAELVLTEQDWVRARGPARLATASLLSVYREGRLTEALTEHSARLRATVDHRIAVHRARERAELAARRAQDGRVLSSAVRTFDAVLHDTGTRLKLADVADDEPMLAAVRLVASRQGFSVRPPLRSPGPGRRSPAADLRAIALASGFRTRGIRLEGRWWTRDVGPVVGYHVTGRPVALLPLGHGYVLVDQGSVSLLDAETAGRLRPAAVVLYRPLPAAVRDVPSLLRFGLSPSLGHGRDLARLALTGVLVALIGLIIPVMTGKVLGEFVADANRNLIVQGSLVVIGSGLVTAALSVVQNLAVLRLESRTGAAMQAGLWNRLLSLPAAFFTRYSTGELGTTVLGVTAAQELLSGMLTTATLALLTGLANLALVFWYDLTLALVAAGLTAVGVLFAAAAGRLQLRWARNEYTHEQAMSAMVFQMLTAMPKLRVAAAEERAFAEWTRLAARGHGLSARVRRVQNSVTTFNAGFPLVCSAVVFGVTAGPLHGEVPLAVFLPFFAAFNLLLSAGLQFTASAVTAIGTVPMLERLKPILEAEPENDGTKVDPGDLSGRIAVSHLSFRYGQDGPLVLDDVSLAVSPGEFIAVVGASGSGKSTLLRLLLGFETPMSGSLLYDGQDLAELDVSAVRRQCGVVLQNGALQAGDILANIVGSGGHTLDDAWAAAEMTGLADDIRAMPMSMNTVLSEGTNTLSGGQRQRLMIARALVARPRLVFFDEATSALDNPTQGLVAESTRRLNATRIVIAHRLSTVVDADRIVVMDRGRIVQQGTYEELMADADGLFARLAGPQMSDAANRS</sequence>